<organism evidence="3 4">
    <name type="scientific">Entamoeba nuttalli</name>
    <dbReference type="NCBI Taxonomy" id="412467"/>
    <lineage>
        <taxon>Eukaryota</taxon>
        <taxon>Amoebozoa</taxon>
        <taxon>Evosea</taxon>
        <taxon>Archamoebae</taxon>
        <taxon>Mastigamoebida</taxon>
        <taxon>Entamoebidae</taxon>
        <taxon>Entamoeba</taxon>
    </lineage>
</organism>
<feature type="compositionally biased region" description="Gly residues" evidence="1">
    <location>
        <begin position="581"/>
        <end position="591"/>
    </location>
</feature>
<dbReference type="PANTHER" id="PTHR45808:SF2">
    <property type="entry name" value="RHO GTPASE-ACTIVATING PROTEIN 68F"/>
    <property type="match status" value="1"/>
</dbReference>
<dbReference type="Gene3D" id="1.10.555.10">
    <property type="entry name" value="Rho GTPase activation protein"/>
    <property type="match status" value="1"/>
</dbReference>
<feature type="compositionally biased region" description="Polar residues" evidence="1">
    <location>
        <begin position="535"/>
        <end position="549"/>
    </location>
</feature>
<feature type="compositionally biased region" description="Polar residues" evidence="1">
    <location>
        <begin position="557"/>
        <end position="572"/>
    </location>
</feature>
<dbReference type="EMBL" id="BAAFRS010000341">
    <property type="protein sequence ID" value="GAB1227540.1"/>
    <property type="molecule type" value="Genomic_DNA"/>
</dbReference>
<accession>A0ABQ0DXF7</accession>
<evidence type="ECO:0000259" key="2">
    <source>
        <dbReference type="PROSITE" id="PS50238"/>
    </source>
</evidence>
<feature type="compositionally biased region" description="Pro residues" evidence="1">
    <location>
        <begin position="522"/>
        <end position="531"/>
    </location>
</feature>
<dbReference type="Proteomes" id="UP001628156">
    <property type="component" value="Unassembled WGS sequence"/>
</dbReference>
<feature type="region of interest" description="Disordered" evidence="1">
    <location>
        <begin position="510"/>
        <end position="591"/>
    </location>
</feature>
<dbReference type="PANTHER" id="PTHR45808">
    <property type="entry name" value="RHO GTPASE-ACTIVATING PROTEIN 68F"/>
    <property type="match status" value="1"/>
</dbReference>
<comment type="caution">
    <text evidence="3">The sequence shown here is derived from an EMBL/GenBank/DDBJ whole genome shotgun (WGS) entry which is preliminary data.</text>
</comment>
<feature type="compositionally biased region" description="Polar residues" evidence="1">
    <location>
        <begin position="356"/>
        <end position="367"/>
    </location>
</feature>
<dbReference type="Pfam" id="PF00620">
    <property type="entry name" value="RhoGAP"/>
    <property type="match status" value="1"/>
</dbReference>
<dbReference type="CDD" id="cd00159">
    <property type="entry name" value="RhoGAP"/>
    <property type="match status" value="1"/>
</dbReference>
<dbReference type="SUPFAM" id="SSF48350">
    <property type="entry name" value="GTPase activation domain, GAP"/>
    <property type="match status" value="1"/>
</dbReference>
<dbReference type="PROSITE" id="PS50238">
    <property type="entry name" value="RHOGAP"/>
    <property type="match status" value="1"/>
</dbReference>
<proteinExistence type="predicted"/>
<keyword evidence="4" id="KW-1185">Reference proteome</keyword>
<reference evidence="3 4" key="1">
    <citation type="journal article" date="2019" name="PLoS Negl. Trop. Dis.">
        <title>Whole genome sequencing of Entamoeba nuttalli reveals mammalian host-related molecular signatures and a novel octapeptide-repeat surface protein.</title>
        <authorList>
            <person name="Tanaka M."/>
            <person name="Makiuchi T."/>
            <person name="Komiyama T."/>
            <person name="Shiina T."/>
            <person name="Osaki K."/>
            <person name="Tachibana H."/>
        </authorList>
    </citation>
    <scope>NUCLEOTIDE SEQUENCE [LARGE SCALE GENOMIC DNA]</scope>
    <source>
        <strain evidence="3 4">P19-061405</strain>
    </source>
</reference>
<evidence type="ECO:0000256" key="1">
    <source>
        <dbReference type="SAM" id="MobiDB-lite"/>
    </source>
</evidence>
<dbReference type="InterPro" id="IPR008936">
    <property type="entry name" value="Rho_GTPase_activation_prot"/>
</dbReference>
<evidence type="ECO:0000313" key="3">
    <source>
        <dbReference type="EMBL" id="GAB1227540.1"/>
    </source>
</evidence>
<protein>
    <recommendedName>
        <fullName evidence="2">Rho-GAP domain-containing protein</fullName>
    </recommendedName>
</protein>
<gene>
    <name evidence="3" type="ORF">ENUP19_0341G0068</name>
</gene>
<name>A0ABQ0DXF7_9EUKA</name>
<dbReference type="SMART" id="SM00324">
    <property type="entry name" value="RhoGAP"/>
    <property type="match status" value="1"/>
</dbReference>
<dbReference type="InterPro" id="IPR000198">
    <property type="entry name" value="RhoGAP_dom"/>
</dbReference>
<feature type="region of interest" description="Disordered" evidence="1">
    <location>
        <begin position="330"/>
        <end position="367"/>
    </location>
</feature>
<sequence length="591" mass="66470">MALFPDCIRLFTGEDVSKEKVCLTFDKAVFSRNISNKNKFPQDKIEIGFEIVTDKCYQFVCYNKTDYFQWINTIPLFCNFTGVFGYPLQATASKKKSGWRFPLPIYRSIEYLKKHGGVETEGIFRVNAVYTWMNRVKELLNSGQDIKDEEFGPEGVHVAACIIKLFLRELSDCLIPMQFYQQYVSVGNTENVQTRVKVLKRLVSSLPDTNKYTLWYLCDFLVDVLNHQSVNQMGASNLSICFAPSIITSPDINPTLEIENSAKIRVVFETFLEQFNSIFGDVATENRKMGMVSPPYPAVTPTAAVSDAIVAEQVAQESNRRKTLSFKGKIFSNTSNNDEKKDEPPKSFLGRKVHTSQESSISDRTNAGLSSVQSSVTTSGIGLTQQTLGHQIIDEKERFASLEEKIAYLMSKFEEQQTTIQQLTQRIVFLEHQVALKDSSTKGNEEQQFGLSPPKVKVDFLAMRKTMNKPIRQENIASSAPPSNNPILQHTLEQNYQHPDDMGIQQEYTMEDDQSHKQEIPEQPPQLPPPRRGASSANRSLNPTLSSNDSIRRGGFKSTSLSNYEQPTTSVSAPPLSPGLKGRGALRGGYH</sequence>
<feature type="domain" description="Rho-GAP" evidence="2">
    <location>
        <begin position="86"/>
        <end position="279"/>
    </location>
</feature>
<evidence type="ECO:0000313" key="4">
    <source>
        <dbReference type="Proteomes" id="UP001628156"/>
    </source>
</evidence>